<proteinExistence type="predicted"/>
<feature type="transmembrane region" description="Helical" evidence="1">
    <location>
        <begin position="32"/>
        <end position="51"/>
    </location>
</feature>
<keyword evidence="1" id="KW-0472">Membrane</keyword>
<keyword evidence="1" id="KW-1133">Transmembrane helix</keyword>
<dbReference type="PANTHER" id="PTHR37806:SF1">
    <property type="entry name" value="PEPTIDASE C39-LIKE DOMAIN-CONTAINING PROTEIN"/>
    <property type="match status" value="1"/>
</dbReference>
<name>A0ABW3LP27_9BACI</name>
<sequence>MLIILFFLSCIVAIYFTVMLEKAPKKWIKNSFALYGIVFAITAVSLGAIYINEHKVTLMAFAEEFVDTNSIGGKQASPTRPMTSEFSIIGSVQLDAPLIKQMPELPRGCEVTSLAMLLNYNDIEVDKMELAKKVSRDPTPYQVSKEGVQFGNPHKGFVGDMYDFKNPGLGVYHGPIAELAKQYVDESHVHDLTGKGFSEVFNQLAHNRPVWVIINTSYNRLPESKFTTWQTPDGPQKVTMKEHSVLITGYDNEYIYFNDPLNKNTQAPIEEFEAAWVQMGKQAITIY</sequence>
<keyword evidence="1" id="KW-0812">Transmembrane</keyword>
<comment type="caution">
    <text evidence="3">The sequence shown here is derived from an EMBL/GenBank/DDBJ whole genome shotgun (WGS) entry which is preliminary data.</text>
</comment>
<dbReference type="Pfam" id="PF13529">
    <property type="entry name" value="Peptidase_C39_2"/>
    <property type="match status" value="1"/>
</dbReference>
<accession>A0ABW3LP27</accession>
<evidence type="ECO:0000259" key="2">
    <source>
        <dbReference type="Pfam" id="PF13529"/>
    </source>
</evidence>
<reference evidence="4" key="1">
    <citation type="journal article" date="2019" name="Int. J. Syst. Evol. Microbiol.">
        <title>The Global Catalogue of Microorganisms (GCM) 10K type strain sequencing project: providing services to taxonomists for standard genome sequencing and annotation.</title>
        <authorList>
            <consortium name="The Broad Institute Genomics Platform"/>
            <consortium name="The Broad Institute Genome Sequencing Center for Infectious Disease"/>
            <person name="Wu L."/>
            <person name="Ma J."/>
        </authorList>
    </citation>
    <scope>NUCLEOTIDE SEQUENCE [LARGE SCALE GENOMIC DNA]</scope>
    <source>
        <strain evidence="4">CCUG 56754</strain>
    </source>
</reference>
<protein>
    <submittedName>
        <fullName evidence="3">C39 family peptidase</fullName>
    </submittedName>
</protein>
<organism evidence="3 4">
    <name type="scientific">Virgibacillus byunsanensis</name>
    <dbReference type="NCBI Taxonomy" id="570945"/>
    <lineage>
        <taxon>Bacteria</taxon>
        <taxon>Bacillati</taxon>
        <taxon>Bacillota</taxon>
        <taxon>Bacilli</taxon>
        <taxon>Bacillales</taxon>
        <taxon>Bacillaceae</taxon>
        <taxon>Virgibacillus</taxon>
    </lineage>
</organism>
<dbReference type="Proteomes" id="UP001597040">
    <property type="component" value="Unassembled WGS sequence"/>
</dbReference>
<keyword evidence="4" id="KW-1185">Reference proteome</keyword>
<dbReference type="CDD" id="cd02549">
    <property type="entry name" value="Peptidase_C39A"/>
    <property type="match status" value="1"/>
</dbReference>
<dbReference type="Gene3D" id="3.90.70.10">
    <property type="entry name" value="Cysteine proteinases"/>
    <property type="match status" value="1"/>
</dbReference>
<dbReference type="EMBL" id="JBHTKJ010000063">
    <property type="protein sequence ID" value="MFD1040170.1"/>
    <property type="molecule type" value="Genomic_DNA"/>
</dbReference>
<evidence type="ECO:0000313" key="4">
    <source>
        <dbReference type="Proteomes" id="UP001597040"/>
    </source>
</evidence>
<evidence type="ECO:0000256" key="1">
    <source>
        <dbReference type="SAM" id="Phobius"/>
    </source>
</evidence>
<feature type="domain" description="Peptidase C39-like" evidence="2">
    <location>
        <begin position="94"/>
        <end position="260"/>
    </location>
</feature>
<dbReference type="InterPro" id="IPR039564">
    <property type="entry name" value="Peptidase_C39-like"/>
</dbReference>
<dbReference type="RefSeq" id="WP_390363999.1">
    <property type="nucleotide sequence ID" value="NZ_JBHTKJ010000063.1"/>
</dbReference>
<evidence type="ECO:0000313" key="3">
    <source>
        <dbReference type="EMBL" id="MFD1040170.1"/>
    </source>
</evidence>
<dbReference type="PANTHER" id="PTHR37806">
    <property type="entry name" value="LMO0724 PROTEIN"/>
    <property type="match status" value="1"/>
</dbReference>
<dbReference type="InterPro" id="IPR039563">
    <property type="entry name" value="Peptidase_C39_single_dom"/>
</dbReference>
<gene>
    <name evidence="3" type="ORF">ACFQ3N_17495</name>
</gene>